<sequence>MSERVIVDCDPGITRVAADIDDALALALLLRSPEVELAGVTVTAGNVDVDAAAEGALAVLEAAGRPDIPVHRGAARPGNHDYHRWNETFRKRRSHPDAARIWADWQQPRAAGGTAAGGAAEFLAAQVAARPGEVTVVAIGPATNLAHAIELLPEFGSLARRIVVMGGGWLLPDHLQELNFGWDAAAADTLLGAGADLTVIPLDVTLRTCLTLAEARGIADAATDPLGRLVADALLRWTEFSVSARGRAGCVLHDPLAAALVLDPTLVTTTARVAATDLHSRLSPGRLVTWDPDTVYAPAASLPARRPAALATDVDNDRLVRLLIDRLPGK</sequence>
<dbReference type="InterPro" id="IPR036452">
    <property type="entry name" value="Ribo_hydro-like"/>
</dbReference>
<evidence type="ECO:0000313" key="4">
    <source>
        <dbReference type="EMBL" id="GAA2410374.1"/>
    </source>
</evidence>
<evidence type="ECO:0000256" key="1">
    <source>
        <dbReference type="ARBA" id="ARBA00022801"/>
    </source>
</evidence>
<keyword evidence="1 4" id="KW-0378">Hydrolase</keyword>
<keyword evidence="2" id="KW-0326">Glycosidase</keyword>
<dbReference type="Pfam" id="PF01156">
    <property type="entry name" value="IU_nuc_hydro"/>
    <property type="match status" value="1"/>
</dbReference>
<dbReference type="SUPFAM" id="SSF53590">
    <property type="entry name" value="Nucleoside hydrolase"/>
    <property type="match status" value="1"/>
</dbReference>
<dbReference type="PANTHER" id="PTHR12304:SF4">
    <property type="entry name" value="URIDINE NUCLEOSIDASE"/>
    <property type="match status" value="1"/>
</dbReference>
<evidence type="ECO:0000256" key="2">
    <source>
        <dbReference type="ARBA" id="ARBA00023295"/>
    </source>
</evidence>
<comment type="caution">
    <text evidence="4">The sequence shown here is derived from an EMBL/GenBank/DDBJ whole genome shotgun (WGS) entry which is preliminary data.</text>
</comment>
<keyword evidence="5" id="KW-1185">Reference proteome</keyword>
<dbReference type="RefSeq" id="WP_344588292.1">
    <property type="nucleotide sequence ID" value="NZ_BAAARW010000006.1"/>
</dbReference>
<name>A0ABN3IPH5_9ACTN</name>
<proteinExistence type="predicted"/>
<dbReference type="EMBL" id="BAAARW010000006">
    <property type="protein sequence ID" value="GAA2410374.1"/>
    <property type="molecule type" value="Genomic_DNA"/>
</dbReference>
<dbReference type="GO" id="GO:0016787">
    <property type="term" value="F:hydrolase activity"/>
    <property type="evidence" value="ECO:0007669"/>
    <property type="project" value="UniProtKB-KW"/>
</dbReference>
<accession>A0ABN3IPH5</accession>
<dbReference type="PANTHER" id="PTHR12304">
    <property type="entry name" value="INOSINE-URIDINE PREFERRING NUCLEOSIDE HYDROLASE"/>
    <property type="match status" value="1"/>
</dbReference>
<protein>
    <submittedName>
        <fullName evidence="4">Nucleoside hydrolase</fullName>
    </submittedName>
</protein>
<dbReference type="Gene3D" id="3.90.245.10">
    <property type="entry name" value="Ribonucleoside hydrolase-like"/>
    <property type="match status" value="1"/>
</dbReference>
<organism evidence="4 5">
    <name type="scientific">Actinomadura vinacea</name>
    <dbReference type="NCBI Taxonomy" id="115336"/>
    <lineage>
        <taxon>Bacteria</taxon>
        <taxon>Bacillati</taxon>
        <taxon>Actinomycetota</taxon>
        <taxon>Actinomycetes</taxon>
        <taxon>Streptosporangiales</taxon>
        <taxon>Thermomonosporaceae</taxon>
        <taxon>Actinomadura</taxon>
    </lineage>
</organism>
<feature type="domain" description="Inosine/uridine-preferring nucleoside hydrolase" evidence="3">
    <location>
        <begin position="5"/>
        <end position="319"/>
    </location>
</feature>
<dbReference type="Proteomes" id="UP001501231">
    <property type="component" value="Unassembled WGS sequence"/>
</dbReference>
<evidence type="ECO:0000259" key="3">
    <source>
        <dbReference type="Pfam" id="PF01156"/>
    </source>
</evidence>
<evidence type="ECO:0000313" key="5">
    <source>
        <dbReference type="Proteomes" id="UP001501231"/>
    </source>
</evidence>
<reference evidence="4 5" key="1">
    <citation type="journal article" date="2019" name="Int. J. Syst. Evol. Microbiol.">
        <title>The Global Catalogue of Microorganisms (GCM) 10K type strain sequencing project: providing services to taxonomists for standard genome sequencing and annotation.</title>
        <authorList>
            <consortium name="The Broad Institute Genomics Platform"/>
            <consortium name="The Broad Institute Genome Sequencing Center for Infectious Disease"/>
            <person name="Wu L."/>
            <person name="Ma J."/>
        </authorList>
    </citation>
    <scope>NUCLEOTIDE SEQUENCE [LARGE SCALE GENOMIC DNA]</scope>
    <source>
        <strain evidence="4 5">JCM 3325</strain>
    </source>
</reference>
<gene>
    <name evidence="4" type="ORF">GCM10010191_19040</name>
</gene>
<dbReference type="InterPro" id="IPR001910">
    <property type="entry name" value="Inosine/uridine_hydrolase_dom"/>
</dbReference>
<dbReference type="InterPro" id="IPR023186">
    <property type="entry name" value="IUNH"/>
</dbReference>